<name>A0A562ZVX7_9BURK</name>
<evidence type="ECO:0000256" key="1">
    <source>
        <dbReference type="ARBA" id="ARBA00022553"/>
    </source>
</evidence>
<dbReference type="PROSITE" id="PS50043">
    <property type="entry name" value="HTH_LUXR_2"/>
    <property type="match status" value="1"/>
</dbReference>
<dbReference type="SUPFAM" id="SSF46894">
    <property type="entry name" value="C-terminal effector domain of the bipartite response regulators"/>
    <property type="match status" value="1"/>
</dbReference>
<dbReference type="Gene3D" id="1.10.10.10">
    <property type="entry name" value="Winged helix-like DNA-binding domain superfamily/Winged helix DNA-binding domain"/>
    <property type="match status" value="1"/>
</dbReference>
<dbReference type="InterPro" id="IPR051015">
    <property type="entry name" value="EvgA-like"/>
</dbReference>
<dbReference type="PANTHER" id="PTHR45566">
    <property type="entry name" value="HTH-TYPE TRANSCRIPTIONAL REGULATOR YHJB-RELATED"/>
    <property type="match status" value="1"/>
</dbReference>
<dbReference type="GO" id="GO:0006355">
    <property type="term" value="P:regulation of DNA-templated transcription"/>
    <property type="evidence" value="ECO:0007669"/>
    <property type="project" value="InterPro"/>
</dbReference>
<evidence type="ECO:0000256" key="2">
    <source>
        <dbReference type="ARBA" id="ARBA00023125"/>
    </source>
</evidence>
<reference evidence="6 7" key="1">
    <citation type="submission" date="2019-07" db="EMBL/GenBank/DDBJ databases">
        <title>Caenimonas sedimenti sp. nov., isolated from activated sludge.</title>
        <authorList>
            <person name="Xu J."/>
        </authorList>
    </citation>
    <scope>NUCLEOTIDE SEQUENCE [LARGE SCALE GENOMIC DNA]</scope>
    <source>
        <strain evidence="6 7">HX-9-20</strain>
    </source>
</reference>
<dbReference type="PANTHER" id="PTHR45566:SF1">
    <property type="entry name" value="HTH-TYPE TRANSCRIPTIONAL REGULATOR YHJB-RELATED"/>
    <property type="match status" value="1"/>
</dbReference>
<dbReference type="AlphaFoldDB" id="A0A562ZVX7"/>
<feature type="domain" description="HTH luxR-type" evidence="4">
    <location>
        <begin position="135"/>
        <end position="200"/>
    </location>
</feature>
<evidence type="ECO:0000259" key="5">
    <source>
        <dbReference type="PROSITE" id="PS50110"/>
    </source>
</evidence>
<gene>
    <name evidence="6" type="ORF">FN976_06815</name>
</gene>
<dbReference type="InterPro" id="IPR016032">
    <property type="entry name" value="Sig_transdc_resp-reg_C-effctor"/>
</dbReference>
<feature type="domain" description="Response regulatory" evidence="5">
    <location>
        <begin position="1"/>
        <end position="120"/>
    </location>
</feature>
<accession>A0A562ZVX7</accession>
<dbReference type="SMART" id="SM00421">
    <property type="entry name" value="HTH_LUXR"/>
    <property type="match status" value="1"/>
</dbReference>
<evidence type="ECO:0000313" key="6">
    <source>
        <dbReference type="EMBL" id="TWO72536.1"/>
    </source>
</evidence>
<sequence>MVDDHELVRLGLRALLHARFAPTHTQLHVFEVRSLTSAMEVYGLNRDSIALVFLDLNLPDSDGLPGLAQFMRKFPKARVAVLSGMSDPATVDQAISLGADAFLRKSADLDDVIAYLESRGVFPTQAAVPAAPRNEATPMAGLTQRQVQVLGLVLQGKSNREIADASELTEGTVKNHVSTILLHFGAKSRSQLISALRQQEAAAAGARAQ</sequence>
<evidence type="ECO:0000313" key="7">
    <source>
        <dbReference type="Proteomes" id="UP000318199"/>
    </source>
</evidence>
<evidence type="ECO:0000256" key="3">
    <source>
        <dbReference type="PROSITE-ProRule" id="PRU00169"/>
    </source>
</evidence>
<dbReference type="SMART" id="SM00448">
    <property type="entry name" value="REC"/>
    <property type="match status" value="1"/>
</dbReference>
<dbReference type="InterPro" id="IPR036388">
    <property type="entry name" value="WH-like_DNA-bd_sf"/>
</dbReference>
<dbReference type="CDD" id="cd17535">
    <property type="entry name" value="REC_NarL-like"/>
    <property type="match status" value="1"/>
</dbReference>
<dbReference type="Pfam" id="PF00072">
    <property type="entry name" value="Response_reg"/>
    <property type="match status" value="1"/>
</dbReference>
<dbReference type="InterPro" id="IPR001789">
    <property type="entry name" value="Sig_transdc_resp-reg_receiver"/>
</dbReference>
<organism evidence="6 7">
    <name type="scientific">Caenimonas sedimenti</name>
    <dbReference type="NCBI Taxonomy" id="2596921"/>
    <lineage>
        <taxon>Bacteria</taxon>
        <taxon>Pseudomonadati</taxon>
        <taxon>Pseudomonadota</taxon>
        <taxon>Betaproteobacteria</taxon>
        <taxon>Burkholderiales</taxon>
        <taxon>Comamonadaceae</taxon>
        <taxon>Caenimonas</taxon>
    </lineage>
</organism>
<dbReference type="Pfam" id="PF00196">
    <property type="entry name" value="GerE"/>
    <property type="match status" value="1"/>
</dbReference>
<dbReference type="OrthoDB" id="3374006at2"/>
<dbReference type="CDD" id="cd06170">
    <property type="entry name" value="LuxR_C_like"/>
    <property type="match status" value="1"/>
</dbReference>
<dbReference type="PRINTS" id="PR00038">
    <property type="entry name" value="HTHLUXR"/>
</dbReference>
<dbReference type="Proteomes" id="UP000318199">
    <property type="component" value="Unassembled WGS sequence"/>
</dbReference>
<keyword evidence="2" id="KW-0238">DNA-binding</keyword>
<protein>
    <submittedName>
        <fullName evidence="6">Response regulator transcription factor</fullName>
    </submittedName>
</protein>
<dbReference type="InterPro" id="IPR000792">
    <property type="entry name" value="Tscrpt_reg_LuxR_C"/>
</dbReference>
<dbReference type="GO" id="GO:0000160">
    <property type="term" value="P:phosphorelay signal transduction system"/>
    <property type="evidence" value="ECO:0007669"/>
    <property type="project" value="InterPro"/>
</dbReference>
<dbReference type="InterPro" id="IPR011006">
    <property type="entry name" value="CheY-like_superfamily"/>
</dbReference>
<dbReference type="InterPro" id="IPR058245">
    <property type="entry name" value="NreC/VraR/RcsB-like_REC"/>
</dbReference>
<proteinExistence type="predicted"/>
<feature type="modified residue" description="4-aspartylphosphate" evidence="3">
    <location>
        <position position="55"/>
    </location>
</feature>
<dbReference type="Gene3D" id="3.40.50.2300">
    <property type="match status" value="1"/>
</dbReference>
<dbReference type="EMBL" id="VOBQ01000004">
    <property type="protein sequence ID" value="TWO72536.1"/>
    <property type="molecule type" value="Genomic_DNA"/>
</dbReference>
<dbReference type="GO" id="GO:0003677">
    <property type="term" value="F:DNA binding"/>
    <property type="evidence" value="ECO:0007669"/>
    <property type="project" value="UniProtKB-KW"/>
</dbReference>
<keyword evidence="1 3" id="KW-0597">Phosphoprotein</keyword>
<keyword evidence="7" id="KW-1185">Reference proteome</keyword>
<comment type="caution">
    <text evidence="6">The sequence shown here is derived from an EMBL/GenBank/DDBJ whole genome shotgun (WGS) entry which is preliminary data.</text>
</comment>
<dbReference type="PROSITE" id="PS50110">
    <property type="entry name" value="RESPONSE_REGULATORY"/>
    <property type="match status" value="1"/>
</dbReference>
<dbReference type="SUPFAM" id="SSF52172">
    <property type="entry name" value="CheY-like"/>
    <property type="match status" value="1"/>
</dbReference>
<evidence type="ECO:0000259" key="4">
    <source>
        <dbReference type="PROSITE" id="PS50043"/>
    </source>
</evidence>